<dbReference type="InterPro" id="IPR004358">
    <property type="entry name" value="Sig_transdc_His_kin-like_C"/>
</dbReference>
<feature type="non-terminal residue" evidence="3">
    <location>
        <position position="1"/>
    </location>
</feature>
<dbReference type="InterPro" id="IPR005467">
    <property type="entry name" value="His_kinase_dom"/>
</dbReference>
<accession>A0A382T2J3</accession>
<dbReference type="AlphaFoldDB" id="A0A382T2J3"/>
<dbReference type="Pfam" id="PF02518">
    <property type="entry name" value="HATPase_c"/>
    <property type="match status" value="1"/>
</dbReference>
<feature type="domain" description="Histidine kinase" evidence="2">
    <location>
        <begin position="1"/>
        <end position="136"/>
    </location>
</feature>
<proteinExistence type="predicted"/>
<organism evidence="3">
    <name type="scientific">marine metagenome</name>
    <dbReference type="NCBI Taxonomy" id="408172"/>
    <lineage>
        <taxon>unclassified sequences</taxon>
        <taxon>metagenomes</taxon>
        <taxon>ecological metagenomes</taxon>
    </lineage>
</organism>
<dbReference type="SUPFAM" id="SSF55874">
    <property type="entry name" value="ATPase domain of HSP90 chaperone/DNA topoisomerase II/histidine kinase"/>
    <property type="match status" value="1"/>
</dbReference>
<dbReference type="PRINTS" id="PR00344">
    <property type="entry name" value="BCTRLSENSOR"/>
</dbReference>
<dbReference type="Gene3D" id="3.30.565.10">
    <property type="entry name" value="Histidine kinase-like ATPase, C-terminal domain"/>
    <property type="match status" value="1"/>
</dbReference>
<evidence type="ECO:0000256" key="1">
    <source>
        <dbReference type="ARBA" id="ARBA00022553"/>
    </source>
</evidence>
<dbReference type="PROSITE" id="PS50109">
    <property type="entry name" value="HIS_KIN"/>
    <property type="match status" value="1"/>
</dbReference>
<dbReference type="PANTHER" id="PTHR43547:SF2">
    <property type="entry name" value="HYBRID SIGNAL TRANSDUCTION HISTIDINE KINASE C"/>
    <property type="match status" value="1"/>
</dbReference>
<dbReference type="GO" id="GO:0000155">
    <property type="term" value="F:phosphorelay sensor kinase activity"/>
    <property type="evidence" value="ECO:0007669"/>
    <property type="project" value="TreeGrafter"/>
</dbReference>
<evidence type="ECO:0000313" key="3">
    <source>
        <dbReference type="EMBL" id="SVD16379.1"/>
    </source>
</evidence>
<gene>
    <name evidence="3" type="ORF">METZ01_LOCUS369233</name>
</gene>
<dbReference type="EMBL" id="UINC01133444">
    <property type="protein sequence ID" value="SVD16379.1"/>
    <property type="molecule type" value="Genomic_DNA"/>
</dbReference>
<sequence length="136" mass="14971">HNRLIVSKNITINLDGIDKKSTVFAEKLLLEQALGNILKNALDFSPKDGTITIKASESNTATRIVVLDEGPGIPPHVSSKLFTRFFSVARPDTGRRGTGLGLRFVRKIMQLHGGEVTIKNRLLQVGAEAKLRFPLR</sequence>
<evidence type="ECO:0000259" key="2">
    <source>
        <dbReference type="PROSITE" id="PS50109"/>
    </source>
</evidence>
<dbReference type="InterPro" id="IPR036890">
    <property type="entry name" value="HATPase_C_sf"/>
</dbReference>
<keyword evidence="1" id="KW-0597">Phosphoprotein</keyword>
<protein>
    <recommendedName>
        <fullName evidence="2">Histidine kinase domain-containing protein</fullName>
    </recommendedName>
</protein>
<reference evidence="3" key="1">
    <citation type="submission" date="2018-05" db="EMBL/GenBank/DDBJ databases">
        <authorList>
            <person name="Lanie J.A."/>
            <person name="Ng W.-L."/>
            <person name="Kazmierczak K.M."/>
            <person name="Andrzejewski T.M."/>
            <person name="Davidsen T.M."/>
            <person name="Wayne K.J."/>
            <person name="Tettelin H."/>
            <person name="Glass J.I."/>
            <person name="Rusch D."/>
            <person name="Podicherti R."/>
            <person name="Tsui H.-C.T."/>
            <person name="Winkler M.E."/>
        </authorList>
    </citation>
    <scope>NUCLEOTIDE SEQUENCE</scope>
</reference>
<dbReference type="SMART" id="SM00387">
    <property type="entry name" value="HATPase_c"/>
    <property type="match status" value="1"/>
</dbReference>
<dbReference type="PANTHER" id="PTHR43547">
    <property type="entry name" value="TWO-COMPONENT HISTIDINE KINASE"/>
    <property type="match status" value="1"/>
</dbReference>
<name>A0A382T2J3_9ZZZZ</name>
<dbReference type="InterPro" id="IPR003594">
    <property type="entry name" value="HATPase_dom"/>
</dbReference>